<evidence type="ECO:0000256" key="1">
    <source>
        <dbReference type="SAM" id="Coils"/>
    </source>
</evidence>
<feature type="region of interest" description="Disordered" evidence="2">
    <location>
        <begin position="706"/>
        <end position="729"/>
    </location>
</feature>
<evidence type="ECO:0000313" key="4">
    <source>
        <dbReference type="Proteomes" id="UP001209570"/>
    </source>
</evidence>
<reference evidence="3" key="1">
    <citation type="submission" date="2021-12" db="EMBL/GenBank/DDBJ databases">
        <title>Prjna785345.</title>
        <authorList>
            <person name="Rujirawat T."/>
            <person name="Krajaejun T."/>
        </authorList>
    </citation>
    <scope>NUCLEOTIDE SEQUENCE</scope>
    <source>
        <strain evidence="3">Pi057C3</strain>
    </source>
</reference>
<feature type="region of interest" description="Disordered" evidence="2">
    <location>
        <begin position="313"/>
        <end position="335"/>
    </location>
</feature>
<evidence type="ECO:0000313" key="3">
    <source>
        <dbReference type="EMBL" id="KAJ0400212.1"/>
    </source>
</evidence>
<gene>
    <name evidence="3" type="ORF">P43SY_009529</name>
</gene>
<feature type="compositionally biased region" description="Basic and acidic residues" evidence="2">
    <location>
        <begin position="28"/>
        <end position="51"/>
    </location>
</feature>
<accession>A0AAD5QA69</accession>
<protein>
    <submittedName>
        <fullName evidence="3">Uncharacterized protein</fullName>
    </submittedName>
</protein>
<keyword evidence="1" id="KW-0175">Coiled coil</keyword>
<dbReference type="EMBL" id="JAKCXM010000160">
    <property type="protein sequence ID" value="KAJ0400212.1"/>
    <property type="molecule type" value="Genomic_DNA"/>
</dbReference>
<dbReference type="AlphaFoldDB" id="A0AAD5QA69"/>
<comment type="caution">
    <text evidence="3">The sequence shown here is derived from an EMBL/GenBank/DDBJ whole genome shotgun (WGS) entry which is preliminary data.</text>
</comment>
<sequence length="968" mass="107887">MDPTAPADSVVAVVLDAPPPRSPVKLTPLDKKARDRQRQRDQAERRRAFLKARDDEARALQLAQRQSSRWHERERQEEELVLKQLERDVVDPQKLHPAAAGYRFVPEAQTHDATRWSPVFQGHAVALCASAAHAILPMSTAGRRNAVVPGAVVHPAFHGHAVARNDDATRLSPVFFFLGAQKIPLDEIGGDDDSSDSEGDDEDDEQLARLQFQARATRSHAPTIATLSVSERAQLEDLRRSRFVADAVCLVCRGGQIAGCPGCFTFDRQQFRRVQSAATTQRLKTPKTQAQEREAHAARHRALHWKLLGLDPAFRSRPPETAEPTAPPEDGGANSKAAEDQARVLYYTHVMADIPMLRKHRSVMMNYVSLHIKTLPLGTVDVRASIAYVYELYRANIAGPNRKIHLLLPTAHGIFYLSELVETASDARLGCINGEFLVLDFGLQASSSLAAATEFLLFSVAVLHPQSTPQLVANYLQQNFHLAGAALRPCDELELETATARLPPSLARDPYQRHLVPHVRAMKAQARTHAALERLETERERERLLWLAYLERKQARLELKRRRNAQRGEHGPRSRKVVRAMAYLAFCLDSTSNPRRPNVVFERLERLWQCFQWLEEHKLCRHGRLLDAESTPDTRALVQQLQDAAVAAFDSALARGPGAGPLLQPVVAVGSSASRRLAVKIGQRMGCSPEENVEYGLLLDLDEQEEAEEDAVPAATDGGGGGGRGRRGMTRRERQAQAEADARQREAAATWRCTDVEWKAASVAGNALLFTGTDLLRPPFCGFPWHRVVHAYKHALQSLAFQLAQLDAFNALARVLQQPDAKLGKAQIERWSEDAERFLGELMALSETTSPLLKGSALVAATRRVLLKNGARLLRRRLQQRRKRLREREAELERLQRLQEELATPKLTLVQQLKRKFVVEQAPKILATLELTPAEKLRQKAGQLLGAVAAKATTVAQAAKKEYQVRAL</sequence>
<proteinExistence type="predicted"/>
<keyword evidence="4" id="KW-1185">Reference proteome</keyword>
<organism evidence="3 4">
    <name type="scientific">Pythium insidiosum</name>
    <name type="common">Pythiosis disease agent</name>
    <dbReference type="NCBI Taxonomy" id="114742"/>
    <lineage>
        <taxon>Eukaryota</taxon>
        <taxon>Sar</taxon>
        <taxon>Stramenopiles</taxon>
        <taxon>Oomycota</taxon>
        <taxon>Peronosporomycetes</taxon>
        <taxon>Pythiales</taxon>
        <taxon>Pythiaceae</taxon>
        <taxon>Pythium</taxon>
    </lineage>
</organism>
<feature type="region of interest" description="Disordered" evidence="2">
    <location>
        <begin position="1"/>
        <end position="51"/>
    </location>
</feature>
<evidence type="ECO:0000256" key="2">
    <source>
        <dbReference type="SAM" id="MobiDB-lite"/>
    </source>
</evidence>
<name>A0AAD5QA69_PYTIN</name>
<dbReference type="Proteomes" id="UP001209570">
    <property type="component" value="Unassembled WGS sequence"/>
</dbReference>
<feature type="coiled-coil region" evidence="1">
    <location>
        <begin position="868"/>
        <end position="902"/>
    </location>
</feature>